<dbReference type="EMBL" id="BRXZ01003609">
    <property type="protein sequence ID" value="GMH58357.1"/>
    <property type="molecule type" value="Genomic_DNA"/>
</dbReference>
<evidence type="ECO:0000313" key="2">
    <source>
        <dbReference type="Proteomes" id="UP001165082"/>
    </source>
</evidence>
<keyword evidence="2" id="KW-1185">Reference proteome</keyword>
<name>A0A9W6ZVZ0_9STRA</name>
<sequence>RTRLYNRAFSR</sequence>
<dbReference type="Proteomes" id="UP001165082">
    <property type="component" value="Unassembled WGS sequence"/>
</dbReference>
<feature type="non-terminal residue" evidence="1">
    <location>
        <position position="1"/>
    </location>
</feature>
<comment type="caution">
    <text evidence="1">The sequence shown here is derived from an EMBL/GenBank/DDBJ whole genome shotgun (WGS) entry which is preliminary data.</text>
</comment>
<protein>
    <submittedName>
        <fullName evidence="1">Uncharacterized protein</fullName>
    </submittedName>
</protein>
<gene>
    <name evidence="1" type="ORF">TrRE_jg829</name>
</gene>
<reference evidence="1" key="1">
    <citation type="submission" date="2022-07" db="EMBL/GenBank/DDBJ databases">
        <title>Genome analysis of Parmales, a sister group of diatoms, reveals the evolutionary specialization of diatoms from phago-mixotrophs to photoautotrophs.</title>
        <authorList>
            <person name="Ban H."/>
            <person name="Sato S."/>
            <person name="Yoshikawa S."/>
            <person name="Kazumasa Y."/>
            <person name="Nakamura Y."/>
            <person name="Ichinomiya M."/>
            <person name="Saitoh K."/>
            <person name="Sato N."/>
            <person name="Blanc-Mathieu R."/>
            <person name="Endo H."/>
            <person name="Kuwata A."/>
            <person name="Ogata H."/>
        </authorList>
    </citation>
    <scope>NUCLEOTIDE SEQUENCE</scope>
</reference>
<evidence type="ECO:0000313" key="1">
    <source>
        <dbReference type="EMBL" id="GMH58357.1"/>
    </source>
</evidence>
<proteinExistence type="predicted"/>
<organism evidence="1 2">
    <name type="scientific">Triparma retinervis</name>
    <dbReference type="NCBI Taxonomy" id="2557542"/>
    <lineage>
        <taxon>Eukaryota</taxon>
        <taxon>Sar</taxon>
        <taxon>Stramenopiles</taxon>
        <taxon>Ochrophyta</taxon>
        <taxon>Bolidophyceae</taxon>
        <taxon>Parmales</taxon>
        <taxon>Triparmaceae</taxon>
        <taxon>Triparma</taxon>
    </lineage>
</organism>
<accession>A0A9W6ZVZ0</accession>